<feature type="non-terminal residue" evidence="3">
    <location>
        <position position="183"/>
    </location>
</feature>
<name>A0A165C099_EXIGL</name>
<evidence type="ECO:0000313" key="2">
    <source>
        <dbReference type="EMBL" id="KZV81573.1"/>
    </source>
</evidence>
<accession>A0A165C099</accession>
<dbReference type="EMBL" id="KV426382">
    <property type="protein sequence ID" value="KZV81575.1"/>
    <property type="molecule type" value="Genomic_DNA"/>
</dbReference>
<proteinExistence type="predicted"/>
<organism evidence="3 4">
    <name type="scientific">Exidia glandulosa HHB12029</name>
    <dbReference type="NCBI Taxonomy" id="1314781"/>
    <lineage>
        <taxon>Eukaryota</taxon>
        <taxon>Fungi</taxon>
        <taxon>Dikarya</taxon>
        <taxon>Basidiomycota</taxon>
        <taxon>Agaricomycotina</taxon>
        <taxon>Agaricomycetes</taxon>
        <taxon>Auriculariales</taxon>
        <taxon>Exidiaceae</taxon>
        <taxon>Exidia</taxon>
    </lineage>
</organism>
<feature type="compositionally biased region" description="Low complexity" evidence="1">
    <location>
        <begin position="16"/>
        <end position="32"/>
    </location>
</feature>
<evidence type="ECO:0000256" key="1">
    <source>
        <dbReference type="SAM" id="MobiDB-lite"/>
    </source>
</evidence>
<reference evidence="3 4" key="1">
    <citation type="journal article" date="2016" name="Mol. Biol. Evol.">
        <title>Comparative Genomics of Early-Diverging Mushroom-Forming Fungi Provides Insights into the Origins of Lignocellulose Decay Capabilities.</title>
        <authorList>
            <person name="Nagy L.G."/>
            <person name="Riley R."/>
            <person name="Tritt A."/>
            <person name="Adam C."/>
            <person name="Daum C."/>
            <person name="Floudas D."/>
            <person name="Sun H."/>
            <person name="Yadav J.S."/>
            <person name="Pangilinan J."/>
            <person name="Larsson K.H."/>
            <person name="Matsuura K."/>
            <person name="Barry K."/>
            <person name="Labutti K."/>
            <person name="Kuo R."/>
            <person name="Ohm R.A."/>
            <person name="Bhattacharya S.S."/>
            <person name="Shirouzu T."/>
            <person name="Yoshinaga Y."/>
            <person name="Martin F.M."/>
            <person name="Grigoriev I.V."/>
            <person name="Hibbett D.S."/>
        </authorList>
    </citation>
    <scope>NUCLEOTIDE SEQUENCE [LARGE SCALE GENOMIC DNA]</scope>
    <source>
        <strain evidence="3 4">HHB12029</strain>
    </source>
</reference>
<feature type="region of interest" description="Disordered" evidence="1">
    <location>
        <begin position="106"/>
        <end position="183"/>
    </location>
</feature>
<keyword evidence="4" id="KW-1185">Reference proteome</keyword>
<evidence type="ECO:0000313" key="3">
    <source>
        <dbReference type="EMBL" id="KZV81575.1"/>
    </source>
</evidence>
<feature type="compositionally biased region" description="Low complexity" evidence="1">
    <location>
        <begin position="145"/>
        <end position="165"/>
    </location>
</feature>
<gene>
    <name evidence="2" type="ORF">EXIGLDRAFT_779566</name>
    <name evidence="3" type="ORF">EXIGLDRAFT_779568</name>
</gene>
<feature type="region of interest" description="Disordered" evidence="1">
    <location>
        <begin position="1"/>
        <end position="32"/>
    </location>
</feature>
<dbReference type="EMBL" id="KV426382">
    <property type="protein sequence ID" value="KZV81573.1"/>
    <property type="molecule type" value="Genomic_DNA"/>
</dbReference>
<protein>
    <submittedName>
        <fullName evidence="3">Uncharacterized protein</fullName>
    </submittedName>
</protein>
<feature type="compositionally biased region" description="Low complexity" evidence="1">
    <location>
        <begin position="127"/>
        <end position="137"/>
    </location>
</feature>
<evidence type="ECO:0000313" key="4">
    <source>
        <dbReference type="Proteomes" id="UP000077266"/>
    </source>
</evidence>
<dbReference type="AlphaFoldDB" id="A0A165C099"/>
<dbReference type="Proteomes" id="UP000077266">
    <property type="component" value="Unassembled WGS sequence"/>
</dbReference>
<sequence>MSDSDRHHARTPDVATSRIPRPTTPSSPLRQSTSLYTSSGHFAALTSPSTLSVLGTCCQTIRELATSIPTHSVSARDKLDLLQLTLDAHKISNWAQTALLALRAPEKATSPAQPPVPTPAECPAPAPAAADATSPTTPQQPPHKILIPATTAPPITASPPASLDPDPLPPRPERVTIRLAQPT</sequence>
<feature type="compositionally biased region" description="Pro residues" evidence="1">
    <location>
        <begin position="112"/>
        <end position="126"/>
    </location>
</feature>